<feature type="compositionally biased region" description="Basic and acidic residues" evidence="1">
    <location>
        <begin position="29"/>
        <end position="42"/>
    </location>
</feature>
<dbReference type="AlphaFoldDB" id="A0AAD6Z3T5"/>
<accession>A0AAD6Z3T5</accession>
<comment type="caution">
    <text evidence="2">The sequence shown here is derived from an EMBL/GenBank/DDBJ whole genome shotgun (WGS) entry which is preliminary data.</text>
</comment>
<organism evidence="2 3">
    <name type="scientific">Mycena albidolilacea</name>
    <dbReference type="NCBI Taxonomy" id="1033008"/>
    <lineage>
        <taxon>Eukaryota</taxon>
        <taxon>Fungi</taxon>
        <taxon>Dikarya</taxon>
        <taxon>Basidiomycota</taxon>
        <taxon>Agaricomycotina</taxon>
        <taxon>Agaricomycetes</taxon>
        <taxon>Agaricomycetidae</taxon>
        <taxon>Agaricales</taxon>
        <taxon>Marasmiineae</taxon>
        <taxon>Mycenaceae</taxon>
        <taxon>Mycena</taxon>
    </lineage>
</organism>
<feature type="compositionally biased region" description="Polar residues" evidence="1">
    <location>
        <begin position="239"/>
        <end position="252"/>
    </location>
</feature>
<feature type="region of interest" description="Disordered" evidence="1">
    <location>
        <begin position="93"/>
        <end position="127"/>
    </location>
</feature>
<evidence type="ECO:0000256" key="1">
    <source>
        <dbReference type="SAM" id="MobiDB-lite"/>
    </source>
</evidence>
<proteinExistence type="predicted"/>
<evidence type="ECO:0000313" key="2">
    <source>
        <dbReference type="EMBL" id="KAJ7305487.1"/>
    </source>
</evidence>
<dbReference type="Proteomes" id="UP001218218">
    <property type="component" value="Unassembled WGS sequence"/>
</dbReference>
<name>A0AAD6Z3T5_9AGAR</name>
<keyword evidence="3" id="KW-1185">Reference proteome</keyword>
<sequence length="323" mass="36411">MTLRKTSPAGENMCREERNARLHPSQPIHEQETYESREELTSEDHRRAYMIVKCALKEDRRPGRTSDNSHSIPPRTWDQWRWSYVTQLGDTHQDHTSALHGDQGRQDPGLKRRAKERDKEVVGEGKEGSWRDALTSGLVTEPVMDLAKYLHSVQSQGARFENFGEHSHSRFSHTLPVLAKERPQFFAFENKPVVSLSGDEVLVDLNATSRVQFDVSSSSMEYSDRDESLLDDGSDEVTRTSLSGDSTITSPNDPEVAEDPSIVDSDQNLHSEEALANFLVDDTFPEPLFFPRSSASPKSSIVMADFDAAERAELEADPEANEY</sequence>
<evidence type="ECO:0000313" key="3">
    <source>
        <dbReference type="Proteomes" id="UP001218218"/>
    </source>
</evidence>
<protein>
    <submittedName>
        <fullName evidence="2">Uncharacterized protein</fullName>
    </submittedName>
</protein>
<gene>
    <name evidence="2" type="ORF">DFH08DRAFT_824989</name>
</gene>
<reference evidence="2" key="1">
    <citation type="submission" date="2023-03" db="EMBL/GenBank/DDBJ databases">
        <title>Massive genome expansion in bonnet fungi (Mycena s.s.) driven by repeated elements and novel gene families across ecological guilds.</title>
        <authorList>
            <consortium name="Lawrence Berkeley National Laboratory"/>
            <person name="Harder C.B."/>
            <person name="Miyauchi S."/>
            <person name="Viragh M."/>
            <person name="Kuo A."/>
            <person name="Thoen E."/>
            <person name="Andreopoulos B."/>
            <person name="Lu D."/>
            <person name="Skrede I."/>
            <person name="Drula E."/>
            <person name="Henrissat B."/>
            <person name="Morin E."/>
            <person name="Kohler A."/>
            <person name="Barry K."/>
            <person name="LaButti K."/>
            <person name="Morin E."/>
            <person name="Salamov A."/>
            <person name="Lipzen A."/>
            <person name="Mereny Z."/>
            <person name="Hegedus B."/>
            <person name="Baldrian P."/>
            <person name="Stursova M."/>
            <person name="Weitz H."/>
            <person name="Taylor A."/>
            <person name="Grigoriev I.V."/>
            <person name="Nagy L.G."/>
            <person name="Martin F."/>
            <person name="Kauserud H."/>
        </authorList>
    </citation>
    <scope>NUCLEOTIDE SEQUENCE</scope>
    <source>
        <strain evidence="2">CBHHK002</strain>
    </source>
</reference>
<feature type="region of interest" description="Disordered" evidence="1">
    <location>
        <begin position="1"/>
        <end position="42"/>
    </location>
</feature>
<dbReference type="EMBL" id="JARIHO010000096">
    <property type="protein sequence ID" value="KAJ7305487.1"/>
    <property type="molecule type" value="Genomic_DNA"/>
</dbReference>
<feature type="region of interest" description="Disordered" evidence="1">
    <location>
        <begin position="216"/>
        <end position="261"/>
    </location>
</feature>